<feature type="region of interest" description="Disordered" evidence="1">
    <location>
        <begin position="104"/>
        <end position="133"/>
    </location>
</feature>
<accession>A0ABR3X2U6</accession>
<feature type="region of interest" description="Disordered" evidence="1">
    <location>
        <begin position="363"/>
        <end position="392"/>
    </location>
</feature>
<feature type="compositionally biased region" description="Basic and acidic residues" evidence="1">
    <location>
        <begin position="328"/>
        <end position="349"/>
    </location>
</feature>
<evidence type="ECO:0000313" key="3">
    <source>
        <dbReference type="Proteomes" id="UP001586593"/>
    </source>
</evidence>
<feature type="compositionally biased region" description="Low complexity" evidence="1">
    <location>
        <begin position="664"/>
        <end position="680"/>
    </location>
</feature>
<feature type="compositionally biased region" description="Polar residues" evidence="1">
    <location>
        <begin position="432"/>
        <end position="453"/>
    </location>
</feature>
<feature type="region of interest" description="Disordered" evidence="1">
    <location>
        <begin position="1098"/>
        <end position="1140"/>
    </location>
</feature>
<feature type="region of interest" description="Disordered" evidence="1">
    <location>
        <begin position="779"/>
        <end position="806"/>
    </location>
</feature>
<proteinExistence type="predicted"/>
<evidence type="ECO:0000256" key="1">
    <source>
        <dbReference type="SAM" id="MobiDB-lite"/>
    </source>
</evidence>
<feature type="compositionally biased region" description="Low complexity" evidence="1">
    <location>
        <begin position="1123"/>
        <end position="1137"/>
    </location>
</feature>
<protein>
    <recommendedName>
        <fullName evidence="4">Proteophosphoglycan ppg4</fullName>
    </recommendedName>
</protein>
<dbReference type="Proteomes" id="UP001586593">
    <property type="component" value="Unassembled WGS sequence"/>
</dbReference>
<feature type="compositionally biased region" description="Polar residues" evidence="1">
    <location>
        <begin position="487"/>
        <end position="499"/>
    </location>
</feature>
<evidence type="ECO:0000313" key="2">
    <source>
        <dbReference type="EMBL" id="KAL1870273.1"/>
    </source>
</evidence>
<name>A0ABR3X2U6_9PEZI</name>
<feature type="region of interest" description="Disordered" evidence="1">
    <location>
        <begin position="914"/>
        <end position="1052"/>
    </location>
</feature>
<feature type="region of interest" description="Disordered" evidence="1">
    <location>
        <begin position="432"/>
        <end position="553"/>
    </location>
</feature>
<feature type="region of interest" description="Disordered" evidence="1">
    <location>
        <begin position="243"/>
        <end position="294"/>
    </location>
</feature>
<organism evidence="2 3">
    <name type="scientific">Phialemonium thermophilum</name>
    <dbReference type="NCBI Taxonomy" id="223376"/>
    <lineage>
        <taxon>Eukaryota</taxon>
        <taxon>Fungi</taxon>
        <taxon>Dikarya</taxon>
        <taxon>Ascomycota</taxon>
        <taxon>Pezizomycotina</taxon>
        <taxon>Sordariomycetes</taxon>
        <taxon>Sordariomycetidae</taxon>
        <taxon>Cephalothecales</taxon>
        <taxon>Cephalothecaceae</taxon>
        <taxon>Phialemonium</taxon>
    </lineage>
</organism>
<reference evidence="2 3" key="1">
    <citation type="journal article" date="2024" name="Commun. Biol.">
        <title>Comparative genomic analysis of thermophilic fungi reveals convergent evolutionary adaptations and gene losses.</title>
        <authorList>
            <person name="Steindorff A.S."/>
            <person name="Aguilar-Pontes M.V."/>
            <person name="Robinson A.J."/>
            <person name="Andreopoulos B."/>
            <person name="LaButti K."/>
            <person name="Kuo A."/>
            <person name="Mondo S."/>
            <person name="Riley R."/>
            <person name="Otillar R."/>
            <person name="Haridas S."/>
            <person name="Lipzen A."/>
            <person name="Grimwood J."/>
            <person name="Schmutz J."/>
            <person name="Clum A."/>
            <person name="Reid I.D."/>
            <person name="Moisan M.C."/>
            <person name="Butler G."/>
            <person name="Nguyen T.T.M."/>
            <person name="Dewar K."/>
            <person name="Conant G."/>
            <person name="Drula E."/>
            <person name="Henrissat B."/>
            <person name="Hansel C."/>
            <person name="Singer S."/>
            <person name="Hutchinson M.I."/>
            <person name="de Vries R.P."/>
            <person name="Natvig D.O."/>
            <person name="Powell A.J."/>
            <person name="Tsang A."/>
            <person name="Grigoriev I.V."/>
        </authorList>
    </citation>
    <scope>NUCLEOTIDE SEQUENCE [LARGE SCALE GENOMIC DNA]</scope>
    <source>
        <strain evidence="2 3">ATCC 24622</strain>
    </source>
</reference>
<comment type="caution">
    <text evidence="2">The sequence shown here is derived from an EMBL/GenBank/DDBJ whole genome shotgun (WGS) entry which is preliminary data.</text>
</comment>
<feature type="compositionally biased region" description="Low complexity" evidence="1">
    <location>
        <begin position="571"/>
        <end position="595"/>
    </location>
</feature>
<feature type="compositionally biased region" description="Polar residues" evidence="1">
    <location>
        <begin position="266"/>
        <end position="275"/>
    </location>
</feature>
<keyword evidence="3" id="KW-1185">Reference proteome</keyword>
<feature type="region of interest" description="Disordered" evidence="1">
    <location>
        <begin position="827"/>
        <end position="855"/>
    </location>
</feature>
<feature type="compositionally biased region" description="Polar residues" evidence="1">
    <location>
        <begin position="57"/>
        <end position="69"/>
    </location>
</feature>
<feature type="compositionally biased region" description="Polar residues" evidence="1">
    <location>
        <begin position="993"/>
        <end position="1004"/>
    </location>
</feature>
<feature type="region of interest" description="Disordered" evidence="1">
    <location>
        <begin position="321"/>
        <end position="349"/>
    </location>
</feature>
<feature type="compositionally biased region" description="Polar residues" evidence="1">
    <location>
        <begin position="639"/>
        <end position="657"/>
    </location>
</feature>
<feature type="compositionally biased region" description="Polar residues" evidence="1">
    <location>
        <begin position="531"/>
        <end position="545"/>
    </location>
</feature>
<evidence type="ECO:0008006" key="4">
    <source>
        <dbReference type="Google" id="ProtNLM"/>
    </source>
</evidence>
<dbReference type="EMBL" id="JAZHXJ010000179">
    <property type="protein sequence ID" value="KAL1870273.1"/>
    <property type="molecule type" value="Genomic_DNA"/>
</dbReference>
<feature type="region of interest" description="Disordered" evidence="1">
    <location>
        <begin position="570"/>
        <end position="723"/>
    </location>
</feature>
<feature type="compositionally biased region" description="Pro residues" evidence="1">
    <location>
        <begin position="596"/>
        <end position="615"/>
    </location>
</feature>
<feature type="compositionally biased region" description="Polar residues" evidence="1">
    <location>
        <begin position="681"/>
        <end position="691"/>
    </location>
</feature>
<sequence length="1214" mass="131434">MGNTSSVEVHRRPTHKLSKPRTGNRTTAGLLSPDGFSNNTGRLSDPRLNTKALPFTPVSSPTRATTSAAPENPGAFERHADPGIIMTTGQQKDTKVWAVLRSLSSRASSSGSHRRRHSSISRTSHLPEKLSRTGSLNYESSYSSYYVEPPARDWMSPGSRTSWNYDMSSYEAKRLLHVVEEPSFEQATAMSENRTTVVSEVTWKSSNPVYFPASSTPISRANSDLSLYTPVRRRSMIQIPGLATRSGENPASRRPSFRFSHPPTPNLSRQQSFESMRSGVVSMPPRPRDSEDVPRLLTPCEDDYQSIGAFKLGSLRIVNGRASPVSPERGKAESLEQTSHDPHTEVVDHAPDPLLPVLQASATSAVRDDATKQERVENPASGQPVGPTLSPATASFQAVGAERDATSRIESPLAGAAPSEWLPDYLGELQFSPFSLTNSRPSSAGLQTTSKNTAVEDRLFEDDTGQVEYAANETLDVRLEPSARPRQPQSRQGAETQAGTKGVVRTDSGFVSAASPMSESSRRPLTKADSGYSSNVSLRSFSGSGHHSKDKEHVQSLEANLFVARSRFALSGSSDDTPSSPVSSSLHGYPQQPNREAPPPPVPPKDFLPRSPPSPHGSGVGRTLSSGLSAGEVRLSAPGATSRSRHTPSPINSTASSGGVIGHPRSPSATSPRTPVSATSEKSVSALSIGSGSVKPSKLQRLLSGTRRSTNGPPTVHPTHPVNKAAIPAVPREAQNKLHERAGLFPISTKRLALKPQLSRDTLKTIFSVGSIEHNHEAANASGSVLASSEKESVGVGEDEDATQQKHGVQTLPSIAHMAAHMFLRPIQRKPVVPRRSPSRTRSGETRQEAESDAILMSEAELSSYNSISSSLGSNAYDAAFQAMAGASEIPAHATPGRTMSLTSATRVTFDAAKVPHRSKSSSALADPQLPSPLRPRDVLPTQRTNGPPPVSMLNRRPMSLRIPPPLRHQSSNTTLGSERELSHKRSREKINSYPSSNGPSLSRKSSRESIRSYPSYEQGPFFPAEDVSASPPPIPTMHPQRSLSLQGWQRHGAPPHVLQSWDLPPSRAPDGWSNGSWLDAGSAHRLSSSLSQRLYAYPGERPSSSQSRSRRDQPPLRHRSSYDGSGRSYSRGYPPSMSNGYTAPPGLPYDPWSNYQNAILLQQYDQYGRYPYVPRGHYRNRSTSNVYGFPGAPPFRVLHSYNSPAYRNVPIWG</sequence>
<feature type="region of interest" description="Disordered" evidence="1">
    <location>
        <begin position="1"/>
        <end position="79"/>
    </location>
</feature>
<feature type="compositionally biased region" description="Basic and acidic residues" evidence="1">
    <location>
        <begin position="366"/>
        <end position="377"/>
    </location>
</feature>
<gene>
    <name evidence="2" type="ORF">VTK73DRAFT_2722</name>
</gene>
<feature type="compositionally biased region" description="Polar residues" evidence="1">
    <location>
        <begin position="21"/>
        <end position="42"/>
    </location>
</feature>